<evidence type="ECO:0000256" key="1">
    <source>
        <dbReference type="SAM" id="MobiDB-lite"/>
    </source>
</evidence>
<feature type="compositionally biased region" description="Basic residues" evidence="1">
    <location>
        <begin position="163"/>
        <end position="172"/>
    </location>
</feature>
<proteinExistence type="predicted"/>
<organism evidence="2 3">
    <name type="scientific">Mycena rosella</name>
    <name type="common">Pink bonnet</name>
    <name type="synonym">Agaricus rosellus</name>
    <dbReference type="NCBI Taxonomy" id="1033263"/>
    <lineage>
        <taxon>Eukaryota</taxon>
        <taxon>Fungi</taxon>
        <taxon>Dikarya</taxon>
        <taxon>Basidiomycota</taxon>
        <taxon>Agaricomycotina</taxon>
        <taxon>Agaricomycetes</taxon>
        <taxon>Agaricomycetidae</taxon>
        <taxon>Agaricales</taxon>
        <taxon>Marasmiineae</taxon>
        <taxon>Mycenaceae</taxon>
        <taxon>Mycena</taxon>
    </lineage>
</organism>
<comment type="caution">
    <text evidence="2">The sequence shown here is derived from an EMBL/GenBank/DDBJ whole genome shotgun (WGS) entry which is preliminary data.</text>
</comment>
<reference evidence="2" key="1">
    <citation type="submission" date="2023-03" db="EMBL/GenBank/DDBJ databases">
        <title>Massive genome expansion in bonnet fungi (Mycena s.s.) driven by repeated elements and novel gene families across ecological guilds.</title>
        <authorList>
            <consortium name="Lawrence Berkeley National Laboratory"/>
            <person name="Harder C.B."/>
            <person name="Miyauchi S."/>
            <person name="Viragh M."/>
            <person name="Kuo A."/>
            <person name="Thoen E."/>
            <person name="Andreopoulos B."/>
            <person name="Lu D."/>
            <person name="Skrede I."/>
            <person name="Drula E."/>
            <person name="Henrissat B."/>
            <person name="Morin E."/>
            <person name="Kohler A."/>
            <person name="Barry K."/>
            <person name="LaButti K."/>
            <person name="Morin E."/>
            <person name="Salamov A."/>
            <person name="Lipzen A."/>
            <person name="Mereny Z."/>
            <person name="Hegedus B."/>
            <person name="Baldrian P."/>
            <person name="Stursova M."/>
            <person name="Weitz H."/>
            <person name="Taylor A."/>
            <person name="Grigoriev I.V."/>
            <person name="Nagy L.G."/>
            <person name="Martin F."/>
            <person name="Kauserud H."/>
        </authorList>
    </citation>
    <scope>NUCLEOTIDE SEQUENCE</scope>
    <source>
        <strain evidence="2">CBHHK067</strain>
    </source>
</reference>
<evidence type="ECO:0000313" key="3">
    <source>
        <dbReference type="Proteomes" id="UP001221757"/>
    </source>
</evidence>
<name>A0AAD7DNG0_MYCRO</name>
<dbReference type="EMBL" id="JARKIE010000042">
    <property type="protein sequence ID" value="KAJ7694371.1"/>
    <property type="molecule type" value="Genomic_DNA"/>
</dbReference>
<gene>
    <name evidence="2" type="ORF">B0H17DRAFT_1199241</name>
</gene>
<sequence length="172" mass="19379">MAIREKGELQEELLSLKLKPEQVGVRFEEEGIKEWGQVHWAVKVAAIAARIEDDGGLIPQALKNIPDSLLLRLGPKRKTWAELVQTMKDIPSSDIAGVRRVEDRFALMEATISNLQRTQPQTPTRAHQRLLRPRGIVSHAERPARRVLFPQAPVASTPMARLSPRHRSPPDD</sequence>
<dbReference type="Proteomes" id="UP001221757">
    <property type="component" value="Unassembled WGS sequence"/>
</dbReference>
<evidence type="ECO:0000313" key="2">
    <source>
        <dbReference type="EMBL" id="KAJ7694371.1"/>
    </source>
</evidence>
<feature type="region of interest" description="Disordered" evidence="1">
    <location>
        <begin position="147"/>
        <end position="172"/>
    </location>
</feature>
<accession>A0AAD7DNG0</accession>
<protein>
    <submittedName>
        <fullName evidence="2">Uncharacterized protein</fullName>
    </submittedName>
</protein>
<dbReference type="AlphaFoldDB" id="A0AAD7DNG0"/>
<keyword evidence="3" id="KW-1185">Reference proteome</keyword>